<dbReference type="RefSeq" id="XP_001437341.1">
    <property type="nucleotide sequence ID" value="XM_001437304.1"/>
</dbReference>
<dbReference type="HOGENOM" id="CLU_2872446_0_0_1"/>
<dbReference type="KEGG" id="ptm:GSPATT00007384001"/>
<organism evidence="1 2">
    <name type="scientific">Paramecium tetraurelia</name>
    <dbReference type="NCBI Taxonomy" id="5888"/>
    <lineage>
        <taxon>Eukaryota</taxon>
        <taxon>Sar</taxon>
        <taxon>Alveolata</taxon>
        <taxon>Ciliophora</taxon>
        <taxon>Intramacronucleata</taxon>
        <taxon>Oligohymenophorea</taxon>
        <taxon>Peniculida</taxon>
        <taxon>Parameciidae</taxon>
        <taxon>Paramecium</taxon>
    </lineage>
</organism>
<reference evidence="1 2" key="1">
    <citation type="journal article" date="2006" name="Nature">
        <title>Global trends of whole-genome duplications revealed by the ciliate Paramecium tetraurelia.</title>
        <authorList>
            <consortium name="Genoscope"/>
            <person name="Aury J.-M."/>
            <person name="Jaillon O."/>
            <person name="Duret L."/>
            <person name="Noel B."/>
            <person name="Jubin C."/>
            <person name="Porcel B.M."/>
            <person name="Segurens B."/>
            <person name="Daubin V."/>
            <person name="Anthouard V."/>
            <person name="Aiach N."/>
            <person name="Arnaiz O."/>
            <person name="Billaut A."/>
            <person name="Beisson J."/>
            <person name="Blanc I."/>
            <person name="Bouhouche K."/>
            <person name="Camara F."/>
            <person name="Duharcourt S."/>
            <person name="Guigo R."/>
            <person name="Gogendeau D."/>
            <person name="Katinka M."/>
            <person name="Keller A.-M."/>
            <person name="Kissmehl R."/>
            <person name="Klotz C."/>
            <person name="Koll F."/>
            <person name="Le Moue A."/>
            <person name="Lepere C."/>
            <person name="Malinsky S."/>
            <person name="Nowacki M."/>
            <person name="Nowak J.K."/>
            <person name="Plattner H."/>
            <person name="Poulain J."/>
            <person name="Ruiz F."/>
            <person name="Serrano V."/>
            <person name="Zagulski M."/>
            <person name="Dessen P."/>
            <person name="Betermier M."/>
            <person name="Weissenbach J."/>
            <person name="Scarpelli C."/>
            <person name="Schachter V."/>
            <person name="Sperling L."/>
            <person name="Meyer E."/>
            <person name="Cohen J."/>
            <person name="Wincker P."/>
        </authorList>
    </citation>
    <scope>NUCLEOTIDE SEQUENCE [LARGE SCALE GENOMIC DNA]</scope>
    <source>
        <strain evidence="1 2">Stock d4-2</strain>
    </source>
</reference>
<dbReference type="AlphaFoldDB" id="A0CGM7"/>
<dbReference type="GeneID" id="5023126"/>
<dbReference type="EMBL" id="CT868074">
    <property type="protein sequence ID" value="CAK69944.1"/>
    <property type="molecule type" value="Genomic_DNA"/>
</dbReference>
<evidence type="ECO:0000313" key="2">
    <source>
        <dbReference type="Proteomes" id="UP000000600"/>
    </source>
</evidence>
<accession>A0CGM7</accession>
<dbReference type="Proteomes" id="UP000000600">
    <property type="component" value="Unassembled WGS sequence"/>
</dbReference>
<evidence type="ECO:0000313" key="1">
    <source>
        <dbReference type="EMBL" id="CAK69944.1"/>
    </source>
</evidence>
<sequence length="64" mass="7384">MLEGYQKCFLGAVKAIDQVVTNPKDHKSINESLEKISIRFIHIQSYQGMEKICKSIKLFKINID</sequence>
<gene>
    <name evidence="1" type="ORF">GSPATT00007384001</name>
</gene>
<proteinExistence type="predicted"/>
<name>A0CGM7_PARTE</name>
<protein>
    <submittedName>
        <fullName evidence="1">Uncharacterized protein</fullName>
    </submittedName>
</protein>
<keyword evidence="2" id="KW-1185">Reference proteome</keyword>
<dbReference type="InParanoid" id="A0CGM7"/>